<accession>A0A7G9RDM4</accession>
<evidence type="ECO:0000259" key="1">
    <source>
        <dbReference type="PROSITE" id="PS51819"/>
    </source>
</evidence>
<dbReference type="InterPro" id="IPR037523">
    <property type="entry name" value="VOC_core"/>
</dbReference>
<keyword evidence="3" id="KW-1185">Reference proteome</keyword>
<dbReference type="Gene3D" id="3.10.180.10">
    <property type="entry name" value="2,3-Dihydroxybiphenyl 1,2-Dioxygenase, domain 1"/>
    <property type="match status" value="1"/>
</dbReference>
<evidence type="ECO:0000313" key="2">
    <source>
        <dbReference type="EMBL" id="QNN53699.1"/>
    </source>
</evidence>
<dbReference type="RefSeq" id="WP_187579543.1">
    <property type="nucleotide sequence ID" value="NZ_CP060713.1"/>
</dbReference>
<dbReference type="EMBL" id="CP060713">
    <property type="protein sequence ID" value="QNN53699.1"/>
    <property type="molecule type" value="Genomic_DNA"/>
</dbReference>
<sequence length="120" mass="13286">MAVQRIKPNILSSDFEASRAFYNGVIGLEGGDGLDWILFFGTDKREVQLSVMALDIKAHHHPAVSIEVDDVDEVHARAVAAGAEITYPLTDEEWGLRRFFVRDPNGTIINVTQHAAQQPT</sequence>
<evidence type="ECO:0000313" key="3">
    <source>
        <dbReference type="Proteomes" id="UP000515947"/>
    </source>
</evidence>
<dbReference type="InterPro" id="IPR004360">
    <property type="entry name" value="Glyas_Fos-R_dOase_dom"/>
</dbReference>
<dbReference type="InterPro" id="IPR029068">
    <property type="entry name" value="Glyas_Bleomycin-R_OHBP_Dase"/>
</dbReference>
<feature type="domain" description="VOC" evidence="1">
    <location>
        <begin position="2"/>
        <end position="114"/>
    </location>
</feature>
<protein>
    <submittedName>
        <fullName evidence="2">VOC family protein</fullName>
    </submittedName>
</protein>
<dbReference type="AlphaFoldDB" id="A0A7G9RDM4"/>
<dbReference type="SUPFAM" id="SSF54593">
    <property type="entry name" value="Glyoxalase/Bleomycin resistance protein/Dihydroxybiphenyl dioxygenase"/>
    <property type="match status" value="1"/>
</dbReference>
<proteinExistence type="predicted"/>
<name>A0A7G9RDM4_9ACTN</name>
<dbReference type="PROSITE" id="PS51819">
    <property type="entry name" value="VOC"/>
    <property type="match status" value="1"/>
</dbReference>
<reference evidence="2 3" key="1">
    <citation type="submission" date="2020-08" db="EMBL/GenBank/DDBJ databases">
        <title>Genome sequence of Nocardioides mesophilus KACC 16243T.</title>
        <authorList>
            <person name="Hyun D.-W."/>
            <person name="Bae J.-W."/>
        </authorList>
    </citation>
    <scope>NUCLEOTIDE SEQUENCE [LARGE SCALE GENOMIC DNA]</scope>
    <source>
        <strain evidence="2 3">KACC 16243</strain>
    </source>
</reference>
<dbReference type="KEGG" id="nmes:H9L09_04585"/>
<dbReference type="Proteomes" id="UP000515947">
    <property type="component" value="Chromosome"/>
</dbReference>
<organism evidence="2 3">
    <name type="scientific">Nocardioides mesophilus</name>
    <dbReference type="NCBI Taxonomy" id="433659"/>
    <lineage>
        <taxon>Bacteria</taxon>
        <taxon>Bacillati</taxon>
        <taxon>Actinomycetota</taxon>
        <taxon>Actinomycetes</taxon>
        <taxon>Propionibacteriales</taxon>
        <taxon>Nocardioidaceae</taxon>
        <taxon>Nocardioides</taxon>
    </lineage>
</organism>
<dbReference type="Pfam" id="PF00903">
    <property type="entry name" value="Glyoxalase"/>
    <property type="match status" value="1"/>
</dbReference>
<gene>
    <name evidence="2" type="ORF">H9L09_04585</name>
</gene>